<proteinExistence type="predicted"/>
<protein>
    <recommendedName>
        <fullName evidence="1">Solute-binding protein family 3/N-terminal domain-containing protein</fullName>
    </recommendedName>
</protein>
<name>A0A382GQJ5_9ZZZZ</name>
<gene>
    <name evidence="2" type="ORF">METZ01_LOCUS229275</name>
</gene>
<dbReference type="Gene3D" id="3.40.190.10">
    <property type="entry name" value="Periplasmic binding protein-like II"/>
    <property type="match status" value="1"/>
</dbReference>
<dbReference type="EMBL" id="UINC01056416">
    <property type="protein sequence ID" value="SVB76421.1"/>
    <property type="molecule type" value="Genomic_DNA"/>
</dbReference>
<feature type="non-terminal residue" evidence="2">
    <location>
        <position position="116"/>
    </location>
</feature>
<feature type="domain" description="Solute-binding protein family 3/N-terminal" evidence="1">
    <location>
        <begin position="39"/>
        <end position="115"/>
    </location>
</feature>
<sequence length="116" mass="12369">MRILVIIALSGLAGTCSSPPLLHAPGSLLEEIKQSGEFRVVTRNSPVTFYHGADQSRGIDYELAQGFANWLGVDLKIYVAEPFREILSHIATGNAHVGAAGLTVTESSKAFVDFGP</sequence>
<reference evidence="2" key="1">
    <citation type="submission" date="2018-05" db="EMBL/GenBank/DDBJ databases">
        <authorList>
            <person name="Lanie J.A."/>
            <person name="Ng W.-L."/>
            <person name="Kazmierczak K.M."/>
            <person name="Andrzejewski T.M."/>
            <person name="Davidsen T.M."/>
            <person name="Wayne K.J."/>
            <person name="Tettelin H."/>
            <person name="Glass J.I."/>
            <person name="Rusch D."/>
            <person name="Podicherti R."/>
            <person name="Tsui H.-C.T."/>
            <person name="Winkler M.E."/>
        </authorList>
    </citation>
    <scope>NUCLEOTIDE SEQUENCE</scope>
</reference>
<dbReference type="AlphaFoldDB" id="A0A382GQJ5"/>
<organism evidence="2">
    <name type="scientific">marine metagenome</name>
    <dbReference type="NCBI Taxonomy" id="408172"/>
    <lineage>
        <taxon>unclassified sequences</taxon>
        <taxon>metagenomes</taxon>
        <taxon>ecological metagenomes</taxon>
    </lineage>
</organism>
<evidence type="ECO:0000259" key="1">
    <source>
        <dbReference type="Pfam" id="PF00497"/>
    </source>
</evidence>
<dbReference type="Pfam" id="PF00497">
    <property type="entry name" value="SBP_bac_3"/>
    <property type="match status" value="1"/>
</dbReference>
<accession>A0A382GQJ5</accession>
<dbReference type="SUPFAM" id="SSF53850">
    <property type="entry name" value="Periplasmic binding protein-like II"/>
    <property type="match status" value="1"/>
</dbReference>
<dbReference type="InterPro" id="IPR001638">
    <property type="entry name" value="Solute-binding_3/MltF_N"/>
</dbReference>
<evidence type="ECO:0000313" key="2">
    <source>
        <dbReference type="EMBL" id="SVB76421.1"/>
    </source>
</evidence>